<dbReference type="AlphaFoldDB" id="A0A3N0Z9I2"/>
<comment type="caution">
    <text evidence="2">The sequence shown here is derived from an EMBL/GenBank/DDBJ whole genome shotgun (WGS) entry which is preliminary data.</text>
</comment>
<organism evidence="2 3">
    <name type="scientific">Anabarilius grahami</name>
    <name type="common">Kanglang fish</name>
    <name type="synonym">Barilius grahami</name>
    <dbReference type="NCBI Taxonomy" id="495550"/>
    <lineage>
        <taxon>Eukaryota</taxon>
        <taxon>Metazoa</taxon>
        <taxon>Chordata</taxon>
        <taxon>Craniata</taxon>
        <taxon>Vertebrata</taxon>
        <taxon>Euteleostomi</taxon>
        <taxon>Actinopterygii</taxon>
        <taxon>Neopterygii</taxon>
        <taxon>Teleostei</taxon>
        <taxon>Ostariophysi</taxon>
        <taxon>Cypriniformes</taxon>
        <taxon>Xenocyprididae</taxon>
        <taxon>Xenocypridinae</taxon>
        <taxon>Xenocypridinae incertae sedis</taxon>
        <taxon>Anabarilius</taxon>
    </lineage>
</organism>
<name>A0A3N0Z9I2_ANAGA</name>
<dbReference type="Proteomes" id="UP000281406">
    <property type="component" value="Unassembled WGS sequence"/>
</dbReference>
<gene>
    <name evidence="2" type="ORF">DPX16_0800</name>
</gene>
<evidence type="ECO:0000313" key="3">
    <source>
        <dbReference type="Proteomes" id="UP000281406"/>
    </source>
</evidence>
<dbReference type="EMBL" id="RJVU01002272">
    <property type="protein sequence ID" value="ROL55105.1"/>
    <property type="molecule type" value="Genomic_DNA"/>
</dbReference>
<sequence>MAQRTKELRRRLNMSNWPKKSRRGPTVPTVRNTLRKLSRPMKKNCPTTDRRLFVIWEKRRTDPFIRPKRQNKKSKEETVYENRMTIQRYNAASAGINVQAH</sequence>
<accession>A0A3N0Z9I2</accession>
<proteinExistence type="predicted"/>
<evidence type="ECO:0000256" key="1">
    <source>
        <dbReference type="SAM" id="MobiDB-lite"/>
    </source>
</evidence>
<reference evidence="2 3" key="1">
    <citation type="submission" date="2018-10" db="EMBL/GenBank/DDBJ databases">
        <title>Genome assembly for a Yunnan-Guizhou Plateau 3E fish, Anabarilius grahami (Regan), and its evolutionary and genetic applications.</title>
        <authorList>
            <person name="Jiang W."/>
        </authorList>
    </citation>
    <scope>NUCLEOTIDE SEQUENCE [LARGE SCALE GENOMIC DNA]</scope>
    <source>
        <strain evidence="2">AG-KIZ</strain>
        <tissue evidence="2">Muscle</tissue>
    </source>
</reference>
<evidence type="ECO:0000313" key="2">
    <source>
        <dbReference type="EMBL" id="ROL55105.1"/>
    </source>
</evidence>
<protein>
    <submittedName>
        <fullName evidence="2">Uncharacterized protein</fullName>
    </submittedName>
</protein>
<keyword evidence="3" id="KW-1185">Reference proteome</keyword>
<feature type="region of interest" description="Disordered" evidence="1">
    <location>
        <begin position="1"/>
        <end position="27"/>
    </location>
</feature>